<keyword evidence="5 6" id="KW-0472">Membrane</keyword>
<keyword evidence="3 6" id="KW-0812">Transmembrane</keyword>
<evidence type="ECO:0000256" key="7">
    <source>
        <dbReference type="SAM" id="MobiDB-lite"/>
    </source>
</evidence>
<dbReference type="EMBL" id="CP038799">
    <property type="protein sequence ID" value="QIV84041.1"/>
    <property type="molecule type" value="Genomic_DNA"/>
</dbReference>
<evidence type="ECO:0000256" key="4">
    <source>
        <dbReference type="ARBA" id="ARBA00022989"/>
    </source>
</evidence>
<keyword evidence="4 6" id="KW-1133">Transmembrane helix</keyword>
<organism evidence="8 9">
    <name type="scientific">Mycolicibacterium frederiksbergense</name>
    <dbReference type="NCBI Taxonomy" id="117567"/>
    <lineage>
        <taxon>Bacteria</taxon>
        <taxon>Bacillati</taxon>
        <taxon>Actinomycetota</taxon>
        <taxon>Actinomycetes</taxon>
        <taxon>Mycobacteriales</taxon>
        <taxon>Mycobacteriaceae</taxon>
        <taxon>Mycolicibacterium</taxon>
    </lineage>
</organism>
<evidence type="ECO:0000256" key="1">
    <source>
        <dbReference type="ARBA" id="ARBA00004370"/>
    </source>
</evidence>
<evidence type="ECO:0000313" key="8">
    <source>
        <dbReference type="EMBL" id="QIV84041.1"/>
    </source>
</evidence>
<keyword evidence="6" id="KW-1003">Cell membrane</keyword>
<feature type="transmembrane region" description="Helical" evidence="6">
    <location>
        <begin position="12"/>
        <end position="33"/>
    </location>
</feature>
<dbReference type="Pfam" id="PF02104">
    <property type="entry name" value="SURF1"/>
    <property type="match status" value="1"/>
</dbReference>
<gene>
    <name evidence="8" type="ORF">EXE63_26535</name>
</gene>
<protein>
    <recommendedName>
        <fullName evidence="6">SURF1-like protein</fullName>
    </recommendedName>
</protein>
<dbReference type="CDD" id="cd06662">
    <property type="entry name" value="SURF1"/>
    <property type="match status" value="1"/>
</dbReference>
<evidence type="ECO:0000313" key="9">
    <source>
        <dbReference type="Proteomes" id="UP000501849"/>
    </source>
</evidence>
<feature type="transmembrane region" description="Helical" evidence="6">
    <location>
        <begin position="214"/>
        <end position="237"/>
    </location>
</feature>
<comment type="similarity">
    <text evidence="2 6">Belongs to the SURF1 family.</text>
</comment>
<dbReference type="InterPro" id="IPR045214">
    <property type="entry name" value="Surf1/Surf4"/>
</dbReference>
<dbReference type="PROSITE" id="PS50895">
    <property type="entry name" value="SURF1"/>
    <property type="match status" value="1"/>
</dbReference>
<accession>A0A6H0SBT3</accession>
<dbReference type="Proteomes" id="UP000501849">
    <property type="component" value="Chromosome"/>
</dbReference>
<reference evidence="8 9" key="1">
    <citation type="submission" date="2019-04" db="EMBL/GenBank/DDBJ databases">
        <title>Draft, Whole-Genome Sequence of the Anthracene-degrading Mycobacterium frederiksbergense LB501T, Isolated from a Polycyclic Aromatic Hydrocarbon (PAH)-Contaminated Soil.</title>
        <authorList>
            <person name="Augelletti F."/>
        </authorList>
    </citation>
    <scope>NUCLEOTIDE SEQUENCE [LARGE SCALE GENOMIC DNA]</scope>
    <source>
        <strain evidence="8 9">LB 501T</strain>
    </source>
</reference>
<dbReference type="PANTHER" id="PTHR23427">
    <property type="entry name" value="SURFEIT LOCUS PROTEIN"/>
    <property type="match status" value="1"/>
</dbReference>
<comment type="subcellular location">
    <subcellularLocation>
        <location evidence="6">Cell membrane</location>
        <topology evidence="6">Multi-pass membrane protein</topology>
    </subcellularLocation>
    <subcellularLocation>
        <location evidence="1">Membrane</location>
    </subcellularLocation>
</comment>
<evidence type="ECO:0000256" key="5">
    <source>
        <dbReference type="ARBA" id="ARBA00023136"/>
    </source>
</evidence>
<evidence type="ECO:0000256" key="3">
    <source>
        <dbReference type="ARBA" id="ARBA00022692"/>
    </source>
</evidence>
<evidence type="ECO:0000256" key="2">
    <source>
        <dbReference type="ARBA" id="ARBA00007165"/>
    </source>
</evidence>
<proteinExistence type="inferred from homology"/>
<dbReference type="InterPro" id="IPR002994">
    <property type="entry name" value="Surf1/Shy1"/>
</dbReference>
<dbReference type="RefSeq" id="WP_168144397.1">
    <property type="nucleotide sequence ID" value="NZ_CP038799.1"/>
</dbReference>
<feature type="compositionally biased region" description="Basic and acidic residues" evidence="7">
    <location>
        <begin position="271"/>
        <end position="280"/>
    </location>
</feature>
<dbReference type="PANTHER" id="PTHR23427:SF2">
    <property type="entry name" value="SURFEIT LOCUS PROTEIN 1"/>
    <property type="match status" value="1"/>
</dbReference>
<dbReference type="GO" id="GO:0005886">
    <property type="term" value="C:plasma membrane"/>
    <property type="evidence" value="ECO:0007669"/>
    <property type="project" value="UniProtKB-SubCell"/>
</dbReference>
<dbReference type="KEGG" id="mfre:EXE63_26535"/>
<sequence>MKRFGFLFRPQWLALYVVVAAFAWLCFTVLAPWQLGKNTTTSRENTQIANSLNTDPVPLTNYLPQQDSSAYEHQWQRVTASGHYLPEAQVLARLRSVDGAPAYEVLVPFVVDGGPTVLVNRGYVKPDQGTAVPTIAPAPVEPVTITGRLRDSEMLAVGREPFRAEGAMQVYSINPGQVSQVTGVPLTGSYLQLVEDQPGGLGVIPLPVLDAGPFLSYGIQWIAFGIIAPIGVGYFILAEVKVRRREKALANPQKDSEPETTAPKPVSTEQKLADRYGKRH</sequence>
<feature type="region of interest" description="Disordered" evidence="7">
    <location>
        <begin position="247"/>
        <end position="280"/>
    </location>
</feature>
<dbReference type="AlphaFoldDB" id="A0A6H0SBT3"/>
<evidence type="ECO:0000256" key="6">
    <source>
        <dbReference type="RuleBase" id="RU363076"/>
    </source>
</evidence>
<name>A0A6H0SBT3_9MYCO</name>
<keyword evidence="9" id="KW-1185">Reference proteome</keyword>